<gene>
    <name evidence="1" type="ORF">J0895_13465</name>
</gene>
<organism evidence="1 2">
    <name type="scientific">Phormidium pseudopriestleyi FRX01</name>
    <dbReference type="NCBI Taxonomy" id="1759528"/>
    <lineage>
        <taxon>Bacteria</taxon>
        <taxon>Bacillati</taxon>
        <taxon>Cyanobacteriota</taxon>
        <taxon>Cyanophyceae</taxon>
        <taxon>Oscillatoriophycideae</taxon>
        <taxon>Oscillatoriales</taxon>
        <taxon>Oscillatoriaceae</taxon>
        <taxon>Phormidium</taxon>
    </lineage>
</organism>
<evidence type="ECO:0000313" key="2">
    <source>
        <dbReference type="Proteomes" id="UP000664844"/>
    </source>
</evidence>
<reference evidence="1 2" key="1">
    <citation type="submission" date="2021-03" db="EMBL/GenBank/DDBJ databases">
        <title>Metabolic Capacity of the Antarctic Cyanobacterium Phormidium pseudopriestleyi that Sustains Oxygenic Photosynthesis in the Presence of Hydrogen Sulfide.</title>
        <authorList>
            <person name="Lumian J.E."/>
            <person name="Jungblut A.D."/>
            <person name="Dillon M.L."/>
            <person name="Hawes I."/>
            <person name="Doran P.T."/>
            <person name="Mackey T.J."/>
            <person name="Dick G.J."/>
            <person name="Grettenberger C.L."/>
            <person name="Sumner D.Y."/>
        </authorList>
    </citation>
    <scope>NUCLEOTIDE SEQUENCE [LARGE SCALE GENOMIC DNA]</scope>
    <source>
        <strain evidence="1 2">FRX01</strain>
    </source>
</reference>
<accession>A0ABS3FTD8</accession>
<dbReference type="RefSeq" id="WP_207088597.1">
    <property type="nucleotide sequence ID" value="NZ_JAFLQW010000358.1"/>
</dbReference>
<dbReference type="EMBL" id="JAFLQW010000358">
    <property type="protein sequence ID" value="MBO0350102.1"/>
    <property type="molecule type" value="Genomic_DNA"/>
</dbReference>
<dbReference type="Proteomes" id="UP000664844">
    <property type="component" value="Unassembled WGS sequence"/>
</dbReference>
<comment type="caution">
    <text evidence="1">The sequence shown here is derived from an EMBL/GenBank/DDBJ whole genome shotgun (WGS) entry which is preliminary data.</text>
</comment>
<evidence type="ECO:0000313" key="1">
    <source>
        <dbReference type="EMBL" id="MBO0350102.1"/>
    </source>
</evidence>
<dbReference type="PROSITE" id="PS51257">
    <property type="entry name" value="PROKAR_LIPOPROTEIN"/>
    <property type="match status" value="1"/>
</dbReference>
<evidence type="ECO:0008006" key="3">
    <source>
        <dbReference type="Google" id="ProtNLM"/>
    </source>
</evidence>
<protein>
    <recommendedName>
        <fullName evidence="3">Lipoprotein</fullName>
    </recommendedName>
</protein>
<keyword evidence="2" id="KW-1185">Reference proteome</keyword>
<proteinExistence type="predicted"/>
<sequence>MRTLSLFFQWFIGVPLLPTALMLGGCDSRDPDLNSHSSFNIEQATAQYMVNPNFIKDIVGVDALVNRTFCAYQVYGMEAKKRDIHQYLWVVCHEYDLENNQLFQKRGGSFPVALIFNKNSRGYRIINHKIPRQGKEGTSDLTAIFPNFILENSSFPLNNSAYSEYLITRLGNDTKQAAKAYLKME</sequence>
<name>A0ABS3FTD8_9CYAN</name>